<dbReference type="Proteomes" id="UP000015664">
    <property type="component" value="Unassembled WGS sequence"/>
</dbReference>
<comment type="caution">
    <text evidence="1">The sequence shown here is derived from an EMBL/GenBank/DDBJ whole genome shotgun (WGS) entry which is preliminary data.</text>
</comment>
<proteinExistence type="predicted"/>
<organism evidence="1 3">
    <name type="scientific">Lactococcus cremoris subsp. cremoris TIFN3</name>
    <dbReference type="NCBI Taxonomy" id="1234873"/>
    <lineage>
        <taxon>Bacteria</taxon>
        <taxon>Bacillati</taxon>
        <taxon>Bacillota</taxon>
        <taxon>Bacilli</taxon>
        <taxon>Lactobacillales</taxon>
        <taxon>Streptococcaceae</taxon>
        <taxon>Lactococcus</taxon>
        <taxon>Lactococcus cremoris subsp. cremoris</taxon>
    </lineage>
</organism>
<sequence>MTRESNPTLSSKVKLENAEIELLSLKSGSKLDFSKLALMKSRKTVIIKVEIENKTNLKLRLNVLMK</sequence>
<dbReference type="PATRIC" id="fig|1234873.3.peg.1382"/>
<protein>
    <submittedName>
        <fullName evidence="1">Uncharacterized protein</fullName>
    </submittedName>
</protein>
<name>T0WR31_LACLC</name>
<evidence type="ECO:0000313" key="2">
    <source>
        <dbReference type="EMBL" id="EQC95525.1"/>
    </source>
</evidence>
<evidence type="ECO:0000313" key="1">
    <source>
        <dbReference type="EMBL" id="EQC95068.1"/>
    </source>
</evidence>
<gene>
    <name evidence="2" type="ORF">LLT3_14490</name>
    <name evidence="1" type="ORF">LLT3_14845</name>
</gene>
<dbReference type="AlphaFoldDB" id="T0WR31"/>
<dbReference type="EMBL" id="ATBE01000229">
    <property type="protein sequence ID" value="EQC95068.1"/>
    <property type="molecule type" value="Genomic_DNA"/>
</dbReference>
<evidence type="ECO:0000313" key="3">
    <source>
        <dbReference type="Proteomes" id="UP000015664"/>
    </source>
</evidence>
<dbReference type="EMBL" id="ATBE01000165">
    <property type="protein sequence ID" value="EQC95525.1"/>
    <property type="molecule type" value="Genomic_DNA"/>
</dbReference>
<reference evidence="1 3" key="1">
    <citation type="journal article" date="2013" name="ISME J.">
        <title>Multifactorial diversity sustains microbial community stability.</title>
        <authorList>
            <person name="Erkus O."/>
            <person name="de Jager V.C."/>
            <person name="Spus M."/>
            <person name="van Alen-Boerrigter I.J."/>
            <person name="van Rijswijck I.M."/>
            <person name="Hazelwood L."/>
            <person name="Janssen P.W."/>
            <person name="van Hijum S.A."/>
            <person name="Kleerebezem M."/>
            <person name="Smid E.J."/>
        </authorList>
    </citation>
    <scope>NUCLEOTIDE SEQUENCE [LARGE SCALE GENOMIC DNA]</scope>
    <source>
        <strain evidence="1 3">TIFN3</strain>
    </source>
</reference>
<accession>T0WR31</accession>